<dbReference type="InterPro" id="IPR035965">
    <property type="entry name" value="PAS-like_dom_sf"/>
</dbReference>
<dbReference type="PANTHER" id="PTHR43304">
    <property type="entry name" value="PHYTOCHROME-LIKE PROTEIN CPH1"/>
    <property type="match status" value="1"/>
</dbReference>
<keyword evidence="3" id="KW-0597">Phosphoprotein</keyword>
<dbReference type="InterPro" id="IPR013655">
    <property type="entry name" value="PAS_fold_3"/>
</dbReference>
<dbReference type="KEGG" id="srho:HH216_15000"/>
<dbReference type="PROSITE" id="PS50113">
    <property type="entry name" value="PAC"/>
    <property type="match status" value="2"/>
</dbReference>
<organism evidence="9 10">
    <name type="scientific">Spirosoma rhododendri</name>
    <dbReference type="NCBI Taxonomy" id="2728024"/>
    <lineage>
        <taxon>Bacteria</taxon>
        <taxon>Pseudomonadati</taxon>
        <taxon>Bacteroidota</taxon>
        <taxon>Cytophagia</taxon>
        <taxon>Cytophagales</taxon>
        <taxon>Cytophagaceae</taxon>
        <taxon>Spirosoma</taxon>
    </lineage>
</organism>
<comment type="catalytic activity">
    <reaction evidence="1">
        <text>ATP + protein L-histidine = ADP + protein N-phospho-L-histidine.</text>
        <dbReference type="EC" id="2.7.13.3"/>
    </reaction>
</comment>
<dbReference type="InterPro" id="IPR005467">
    <property type="entry name" value="His_kinase_dom"/>
</dbReference>
<evidence type="ECO:0000259" key="8">
    <source>
        <dbReference type="PROSITE" id="PS50113"/>
    </source>
</evidence>
<proteinExistence type="predicted"/>
<protein>
    <recommendedName>
        <fullName evidence="2">histidine kinase</fullName>
        <ecNumber evidence="2">2.7.13.3</ecNumber>
    </recommendedName>
</protein>
<evidence type="ECO:0000259" key="7">
    <source>
        <dbReference type="PROSITE" id="PS50112"/>
    </source>
</evidence>
<dbReference type="AlphaFoldDB" id="A0A7L5DUD6"/>
<evidence type="ECO:0000256" key="5">
    <source>
        <dbReference type="ARBA" id="ARBA00022777"/>
    </source>
</evidence>
<dbReference type="PROSITE" id="PS50112">
    <property type="entry name" value="PAS"/>
    <property type="match status" value="1"/>
</dbReference>
<dbReference type="SMART" id="SM00086">
    <property type="entry name" value="PAC"/>
    <property type="match status" value="3"/>
</dbReference>
<dbReference type="InterPro" id="IPR004358">
    <property type="entry name" value="Sig_transdc_His_kin-like_C"/>
</dbReference>
<dbReference type="InterPro" id="IPR013656">
    <property type="entry name" value="PAS_4"/>
</dbReference>
<evidence type="ECO:0000256" key="2">
    <source>
        <dbReference type="ARBA" id="ARBA00012438"/>
    </source>
</evidence>
<dbReference type="PANTHER" id="PTHR43304:SF1">
    <property type="entry name" value="PAC DOMAIN-CONTAINING PROTEIN"/>
    <property type="match status" value="1"/>
</dbReference>
<keyword evidence="5" id="KW-0418">Kinase</keyword>
<dbReference type="Pfam" id="PF08447">
    <property type="entry name" value="PAS_3"/>
    <property type="match status" value="1"/>
</dbReference>
<dbReference type="InterPro" id="IPR052162">
    <property type="entry name" value="Sensor_kinase/Photoreceptor"/>
</dbReference>
<dbReference type="InterPro" id="IPR036097">
    <property type="entry name" value="HisK_dim/P_sf"/>
</dbReference>
<dbReference type="PRINTS" id="PR00344">
    <property type="entry name" value="BCTRLSENSOR"/>
</dbReference>
<dbReference type="SUPFAM" id="SSF55874">
    <property type="entry name" value="ATPase domain of HSP90 chaperone/DNA topoisomerase II/histidine kinase"/>
    <property type="match status" value="1"/>
</dbReference>
<feature type="domain" description="PAS" evidence="7">
    <location>
        <begin position="15"/>
        <end position="86"/>
    </location>
</feature>
<dbReference type="EC" id="2.7.13.3" evidence="2"/>
<dbReference type="Proteomes" id="UP000501128">
    <property type="component" value="Chromosome"/>
</dbReference>
<accession>A0A7L5DUD6</accession>
<feature type="domain" description="PAC" evidence="8">
    <location>
        <begin position="348"/>
        <end position="403"/>
    </location>
</feature>
<dbReference type="Gene3D" id="1.10.287.130">
    <property type="match status" value="1"/>
</dbReference>
<feature type="domain" description="Histidine kinase" evidence="6">
    <location>
        <begin position="576"/>
        <end position="803"/>
    </location>
</feature>
<dbReference type="SMART" id="SM00091">
    <property type="entry name" value="PAS"/>
    <property type="match status" value="4"/>
</dbReference>
<feature type="domain" description="PAC" evidence="8">
    <location>
        <begin position="91"/>
        <end position="144"/>
    </location>
</feature>
<dbReference type="FunFam" id="3.30.565.10:FF:000006">
    <property type="entry name" value="Sensor histidine kinase WalK"/>
    <property type="match status" value="1"/>
</dbReference>
<evidence type="ECO:0000313" key="10">
    <source>
        <dbReference type="Proteomes" id="UP000501128"/>
    </source>
</evidence>
<dbReference type="InterPro" id="IPR000014">
    <property type="entry name" value="PAS"/>
</dbReference>
<dbReference type="InterPro" id="IPR000700">
    <property type="entry name" value="PAS-assoc_C"/>
</dbReference>
<dbReference type="InterPro" id="IPR003594">
    <property type="entry name" value="HATPase_dom"/>
</dbReference>
<evidence type="ECO:0000256" key="1">
    <source>
        <dbReference type="ARBA" id="ARBA00000085"/>
    </source>
</evidence>
<evidence type="ECO:0000313" key="9">
    <source>
        <dbReference type="EMBL" id="QJD79577.1"/>
    </source>
</evidence>
<keyword evidence="10" id="KW-1185">Reference proteome</keyword>
<dbReference type="SMART" id="SM00388">
    <property type="entry name" value="HisKA"/>
    <property type="match status" value="1"/>
</dbReference>
<dbReference type="Gene3D" id="3.30.450.20">
    <property type="entry name" value="PAS domain"/>
    <property type="match status" value="4"/>
</dbReference>
<gene>
    <name evidence="9" type="ORF">HH216_15000</name>
</gene>
<dbReference type="EMBL" id="CP051677">
    <property type="protein sequence ID" value="QJD79577.1"/>
    <property type="molecule type" value="Genomic_DNA"/>
</dbReference>
<sequence>MADLTNSPESTFEAENRRLTFALAAAGVGTWDLDIANQRVWWDDRCKQLYGVEREYVVPYQDVLSYIHPDDRARVDQAVQRAIQPASGGAYDIEFRTAGAGKKPLRWLHCRGQAYFDPQGQPIRFAGTAQDITERILAEQRTASAQQQILHSFAESPVGIALIDRHELRFQMANALYGRLVGREPDQLVGKPLLEALPELKGQGFDDLLRQVLASGTPFAASEVAVDLIRQGQLETIYVDFNYQPRREAGTIVGVLVVATDVTSQVRSRRVIEQKESQLRSLVDSAPFPIGVYVGPYLTIQLANSALIAIWGKGSDVIGRPYAEVLPELNPAIIAQLLGVYATGQPVYQRGQRIDLLVDGQWQSMYFDYSFTPLRDDDNQVYGVMSTAFDVTPAIQVRQALQRSEQRFRALVEEAPVATCLFTGPTMQIEVANRPMIAVWGKDESVLGKALVDAVPELKGQPFLAILDEVFRTGQPYSSRNARAELEVDGVLGTYYFDFVYKPLVDSTGVVYGIMDMAIDVTEQVLAHQAIEASESRYRLLAAELDQRVTERTQELLHANQDLSRSNENLLQFAYIASHDLQEPLRKIQSFSTLLEERFGANLGEDGRDLLERMRSAGSRMSQLIKDLLVFSRISTRQQAFGLVSLSDIMKAVLTTLELLIDERDAQVAIGDLPVINGDESQLSQLLQNLLTNALKFTRPDQRPVITVTACRCERSALPVQLRPNSPVNQFWQLDVTDQGIGFEQKYTDRIFQVFQRLHGKQQYAGTGVGLAICQRVVENHGGCIVARSEPGQGATFTVYLPA</sequence>
<dbReference type="NCBIfam" id="TIGR00229">
    <property type="entry name" value="sensory_box"/>
    <property type="match status" value="3"/>
</dbReference>
<keyword evidence="4" id="KW-0808">Transferase</keyword>
<dbReference type="PROSITE" id="PS50109">
    <property type="entry name" value="HIS_KIN"/>
    <property type="match status" value="1"/>
</dbReference>
<dbReference type="RefSeq" id="WP_169551541.1">
    <property type="nucleotide sequence ID" value="NZ_CP051677.1"/>
</dbReference>
<dbReference type="Gene3D" id="3.30.565.10">
    <property type="entry name" value="Histidine kinase-like ATPase, C-terminal domain"/>
    <property type="match status" value="1"/>
</dbReference>
<evidence type="ECO:0000256" key="4">
    <source>
        <dbReference type="ARBA" id="ARBA00022679"/>
    </source>
</evidence>
<dbReference type="SMART" id="SM00387">
    <property type="entry name" value="HATPase_c"/>
    <property type="match status" value="1"/>
</dbReference>
<dbReference type="CDD" id="cd00130">
    <property type="entry name" value="PAS"/>
    <property type="match status" value="2"/>
</dbReference>
<dbReference type="InterPro" id="IPR001610">
    <property type="entry name" value="PAC"/>
</dbReference>
<dbReference type="SUPFAM" id="SSF55785">
    <property type="entry name" value="PYP-like sensor domain (PAS domain)"/>
    <property type="match status" value="4"/>
</dbReference>
<dbReference type="CDD" id="cd00082">
    <property type="entry name" value="HisKA"/>
    <property type="match status" value="1"/>
</dbReference>
<dbReference type="InterPro" id="IPR003661">
    <property type="entry name" value="HisK_dim/P_dom"/>
</dbReference>
<name>A0A7L5DUD6_9BACT</name>
<dbReference type="Pfam" id="PF02518">
    <property type="entry name" value="HATPase_c"/>
    <property type="match status" value="1"/>
</dbReference>
<dbReference type="SUPFAM" id="SSF47384">
    <property type="entry name" value="Homodimeric domain of signal transducing histidine kinase"/>
    <property type="match status" value="1"/>
</dbReference>
<dbReference type="Gene3D" id="2.10.70.100">
    <property type="match status" value="1"/>
</dbReference>
<evidence type="ECO:0000256" key="3">
    <source>
        <dbReference type="ARBA" id="ARBA00022553"/>
    </source>
</evidence>
<dbReference type="Pfam" id="PF00512">
    <property type="entry name" value="HisKA"/>
    <property type="match status" value="1"/>
</dbReference>
<dbReference type="InterPro" id="IPR036890">
    <property type="entry name" value="HATPase_C_sf"/>
</dbReference>
<evidence type="ECO:0000259" key="6">
    <source>
        <dbReference type="PROSITE" id="PS50109"/>
    </source>
</evidence>
<dbReference type="Pfam" id="PF08448">
    <property type="entry name" value="PAS_4"/>
    <property type="match status" value="2"/>
</dbReference>
<reference evidence="9 10" key="1">
    <citation type="submission" date="2020-04" db="EMBL/GenBank/DDBJ databases">
        <title>Genome sequencing of novel species.</title>
        <authorList>
            <person name="Heo J."/>
            <person name="Kim S.-J."/>
            <person name="Kim J.-S."/>
            <person name="Hong S.-B."/>
            <person name="Kwon S.-W."/>
        </authorList>
    </citation>
    <scope>NUCLEOTIDE SEQUENCE [LARGE SCALE GENOMIC DNA]</scope>
    <source>
        <strain evidence="9 10">CJU-R4</strain>
    </source>
</reference>
<dbReference type="GO" id="GO:0000155">
    <property type="term" value="F:phosphorelay sensor kinase activity"/>
    <property type="evidence" value="ECO:0007669"/>
    <property type="project" value="InterPro"/>
</dbReference>